<evidence type="ECO:0000256" key="1">
    <source>
        <dbReference type="ARBA" id="ARBA00022679"/>
    </source>
</evidence>
<dbReference type="GO" id="GO:0009234">
    <property type="term" value="P:menaquinone biosynthetic process"/>
    <property type="evidence" value="ECO:0007669"/>
    <property type="project" value="InterPro"/>
</dbReference>
<dbReference type="SUPFAM" id="SSF52518">
    <property type="entry name" value="Thiamin diphosphate-binding fold (THDP-binding)"/>
    <property type="match status" value="2"/>
</dbReference>
<evidence type="ECO:0000256" key="5">
    <source>
        <dbReference type="ARBA" id="ARBA00023211"/>
    </source>
</evidence>
<keyword evidence="2" id="KW-0479">Metal-binding</keyword>
<dbReference type="GO" id="GO:0030976">
    <property type="term" value="F:thiamine pyrophosphate binding"/>
    <property type="evidence" value="ECO:0007669"/>
    <property type="project" value="InterPro"/>
</dbReference>
<keyword evidence="6" id="KW-0456">Lyase</keyword>
<dbReference type="Pfam" id="PF12697">
    <property type="entry name" value="Abhydrolase_6"/>
    <property type="match status" value="1"/>
</dbReference>
<dbReference type="PANTHER" id="PTHR42916:SF1">
    <property type="entry name" value="PROTEIN PHYLLO, CHLOROPLASTIC"/>
    <property type="match status" value="1"/>
</dbReference>
<dbReference type="CDD" id="cd07037">
    <property type="entry name" value="TPP_PYR_MenD"/>
    <property type="match status" value="1"/>
</dbReference>
<dbReference type="GO" id="GO:0016829">
    <property type="term" value="F:lyase activity"/>
    <property type="evidence" value="ECO:0007669"/>
    <property type="project" value="UniProtKB-KW"/>
</dbReference>
<evidence type="ECO:0000256" key="4">
    <source>
        <dbReference type="ARBA" id="ARBA00023052"/>
    </source>
</evidence>
<dbReference type="Gene3D" id="3.40.50.970">
    <property type="match status" value="2"/>
</dbReference>
<dbReference type="InterPro" id="IPR029058">
    <property type="entry name" value="AB_hydrolase_fold"/>
</dbReference>
<dbReference type="PANTHER" id="PTHR42916">
    <property type="entry name" value="2-SUCCINYL-5-ENOLPYRUVYL-6-HYDROXY-3-CYCLOHEXENE-1-CARBOXYLATE SYNTHASE"/>
    <property type="match status" value="1"/>
</dbReference>
<dbReference type="NCBIfam" id="TIGR01927">
    <property type="entry name" value="menC_gam_Gplu"/>
    <property type="match status" value="1"/>
</dbReference>
<dbReference type="SUPFAM" id="SSF53474">
    <property type="entry name" value="alpha/beta-Hydrolases"/>
    <property type="match status" value="1"/>
</dbReference>
<dbReference type="InterPro" id="IPR012001">
    <property type="entry name" value="Thiamin_PyroP_enz_TPP-bd_dom"/>
</dbReference>
<accession>A0A6P5EPM7</accession>
<dbReference type="SMART" id="SM00922">
    <property type="entry name" value="MR_MLE"/>
    <property type="match status" value="1"/>
</dbReference>
<dbReference type="Pfam" id="PF16582">
    <property type="entry name" value="TPP_enzyme_M_2"/>
    <property type="match status" value="1"/>
</dbReference>
<gene>
    <name evidence="9" type="primary">LOC109706702</name>
</gene>
<dbReference type="SFLD" id="SFLDG00180">
    <property type="entry name" value="muconate_cycloisomerase"/>
    <property type="match status" value="1"/>
</dbReference>
<dbReference type="SUPFAM" id="SSF54826">
    <property type="entry name" value="Enolase N-terminal domain-like"/>
    <property type="match status" value="1"/>
</dbReference>
<dbReference type="Pfam" id="PF02775">
    <property type="entry name" value="TPP_enzyme_C"/>
    <property type="match status" value="1"/>
</dbReference>
<evidence type="ECO:0000256" key="2">
    <source>
        <dbReference type="ARBA" id="ARBA00022723"/>
    </source>
</evidence>
<reference evidence="9" key="2">
    <citation type="submission" date="2025-08" db="UniProtKB">
        <authorList>
            <consortium name="RefSeq"/>
        </authorList>
    </citation>
    <scope>IDENTIFICATION</scope>
    <source>
        <tissue evidence="9">Leaf</tissue>
    </source>
</reference>
<dbReference type="InterPro" id="IPR029017">
    <property type="entry name" value="Enolase-like_N"/>
</dbReference>
<protein>
    <submittedName>
        <fullName evidence="9">Protein PHYLLO, chloroplastic isoform X1</fullName>
    </submittedName>
</protein>
<dbReference type="GO" id="GO:0009063">
    <property type="term" value="P:amino acid catabolic process"/>
    <property type="evidence" value="ECO:0007669"/>
    <property type="project" value="InterPro"/>
</dbReference>
<keyword evidence="5" id="KW-0464">Manganese</keyword>
<evidence type="ECO:0000256" key="3">
    <source>
        <dbReference type="ARBA" id="ARBA00022842"/>
    </source>
</evidence>
<dbReference type="InterPro" id="IPR029035">
    <property type="entry name" value="DHS-like_NAD/FAD-binding_dom"/>
</dbReference>
<dbReference type="HAMAP" id="MF_01659">
    <property type="entry name" value="MenD"/>
    <property type="match status" value="1"/>
</dbReference>
<dbReference type="InterPro" id="IPR036849">
    <property type="entry name" value="Enolase-like_C_sf"/>
</dbReference>
<evidence type="ECO:0000313" key="8">
    <source>
        <dbReference type="Proteomes" id="UP000515123"/>
    </source>
</evidence>
<evidence type="ECO:0000256" key="6">
    <source>
        <dbReference type="ARBA" id="ARBA00023239"/>
    </source>
</evidence>
<dbReference type="InterPro" id="IPR032264">
    <property type="entry name" value="MenD_middle"/>
</dbReference>
<dbReference type="Gene3D" id="3.30.390.10">
    <property type="entry name" value="Enolase-like, N-terminal domain"/>
    <property type="match status" value="1"/>
</dbReference>
<dbReference type="CDD" id="cd02009">
    <property type="entry name" value="TPP_SHCHC_synthase"/>
    <property type="match status" value="1"/>
</dbReference>
<dbReference type="Gene3D" id="3.40.50.1820">
    <property type="entry name" value="alpha/beta hydrolase"/>
    <property type="match status" value="1"/>
</dbReference>
<keyword evidence="4" id="KW-0786">Thiamine pyrophosphate</keyword>
<keyword evidence="1" id="KW-0808">Transferase</keyword>
<keyword evidence="3" id="KW-0460">Magnesium</keyword>
<organism evidence="8 9">
    <name type="scientific">Ananas comosus</name>
    <name type="common">Pineapple</name>
    <name type="synonym">Ananas ananas</name>
    <dbReference type="NCBI Taxonomy" id="4615"/>
    <lineage>
        <taxon>Eukaryota</taxon>
        <taxon>Viridiplantae</taxon>
        <taxon>Streptophyta</taxon>
        <taxon>Embryophyta</taxon>
        <taxon>Tracheophyta</taxon>
        <taxon>Spermatophyta</taxon>
        <taxon>Magnoliopsida</taxon>
        <taxon>Liliopsida</taxon>
        <taxon>Poales</taxon>
        <taxon>Bromeliaceae</taxon>
        <taxon>Bromelioideae</taxon>
        <taxon>Ananas</taxon>
    </lineage>
</organism>
<dbReference type="GeneID" id="109706702"/>
<dbReference type="InterPro" id="IPR000073">
    <property type="entry name" value="AB_hydrolase_1"/>
</dbReference>
<dbReference type="SUPFAM" id="SSF51604">
    <property type="entry name" value="Enolase C-terminal domain-like"/>
    <property type="match status" value="1"/>
</dbReference>
<sequence>MLRAELLPRFKPSPLSPRAPKTLLLSRRFVRKIPPNPSSSIPLPLKNRLYNRLQFRSNPNFQVNSQSSCCGGLEIDADEILDVGDRDLPVDLFLTRTLPPALTLKAGYEKIKNAIEELKTNPPSASSGVLRYQVLVPPSTKASNWLYHQCRNLSGYPQFYICTSRTHDLSLELAPRNKLLEVSGFGTAVCLHGSSHIQKGYSLLARYLSSDCHLVRAYGFVDLNFNKELSSMVEKSGSFYLFIPQIELNEFDGCSLLASTLAWDDSMLSYTFERAVYIFESYFHKMIDYIAPVNIYEKELWMSCSSGQSNAVKIKNAQMVYLNALVLARAAVGANCMQKQGNLPISDQSYFRCSQSFSLTNDMHFRSHGTHLPIKECSNINLAWASLIVEECVRLGLTYFCIAPGSRSSPLALSACAHSLTSCVSCYDERSLGFHAVGYARGANKPAVVITSSGTAVSNLLPSVVEASQDFVPLMLLTADRPPELHDAGANQSIDQVNHFGKFVRYFFNLPPPTDQISAKMVLTTVDSAAYAATQVPHGPVHINCSFREPLEDSYREWTRECLRGLDMWLTSMEPYTRYRRMQGLYASNNYANSMTGVLEVIMRANKGLLLVGSIHSEDDMWAAVQLAKHLSWPIVTDILSGLRLRISFTSFPELKDDFLFIDHMDHALLADSVKSWALPDVVIQIGSRITSKRIGQFLDHCPPASYVLVDNHPYRHDPSHIVTHRIQSTITEFADALCNVHLPKKARGWSNLLKALNSVVAQEIAFKIDSECMLTEPYVAHVISEVLDSDTAIFIGNSMVIRDLDMYGRGWRKSEKTKTHVMSYQDPCFHGIQVAGNRGASGIDGLLSTAIGFAVGCNKQVFCMIGDVSFLHDTNGLAILNQRVRRKPIIVIVINNHGGAIFSLLPISNTTHSDVLDKFFYTAHDVSIQKLCAAHSVKHLLVQTKADLQIALWKSQQEQTDCVIEVQSCIADNANFHRIIRMSACQAATQALGFLLDFPDIEHVQCFSFTKIDKMEYMLYRIQLFAPPTSRQFDDVGNELFREGFILIIHLDDNTVGFGEVAPIESHEENLSDVEEQLRFLLHRMKGSEIGSLLPMLNGCFSDWMWRSLGVPPSSIFPSVRCGLEMAILNALAAKQGSSLSDLISGCMSSSGDKKSLRDNTQDSASIQICALVDCNGTPNEVAYVVSQLANEGFTTVKLKVARRESPTEDAAIIQKIREMVGYKINIRVDANRKWTYEKAIQFGSSVKSFDLQYIEEPVCHQEDIIKFCEESNLPVALDETIDKLKGDILSELQKFVHAGIVALVIKPSIVGGFENARLMAKWAQLHGKMAVVSCAFESSLSLSAYVQFAYYLELQNAAICKLKKRDLSRAIAHGLGTYRWLKEDISDKGLKICVSPYSDNVEALVEDAHSFVQNFQINNKRIQRVYTEEQLKSYVVKVKSGNFSCLFKLQEAGSCTNKKVVIFLHGFLGTSDEWTPTMKALSHAARGISVDLPGHGDSPMQWHSNEESEQKLKLSVETVADLLLKLICDITDEGVILVGYSMGARIALHMALRYSEKIEGAVIISGSPGLRDEASRRVRRAQDKSRACLLLTHGLQCFLHTWYSGNLWRSLREHPHFDRIIRSRTRHNDIKALAKAFYDSSIGEQRSLWGDLKHCKRPLLFIVGEKDTKFKEISLQMCREITSVSGGSDYSQKEEQCERLVIPDCGHAVHLENPLPVINAVGKFITKLARI</sequence>
<dbReference type="InterPro" id="IPR013342">
    <property type="entry name" value="Mandelate_racemase_C"/>
</dbReference>
<dbReference type="RefSeq" id="XP_020083248.1">
    <property type="nucleotide sequence ID" value="XM_020227659.1"/>
</dbReference>
<proteinExistence type="inferred from homology"/>
<dbReference type="InterPro" id="IPR004433">
    <property type="entry name" value="MenaQ_synth_MenD"/>
</dbReference>
<feature type="domain" description="Mandelate racemase/muconate lactonizing enzyme C-terminal" evidence="7">
    <location>
        <begin position="1180"/>
        <end position="1276"/>
    </location>
</feature>
<dbReference type="NCBIfam" id="TIGR00173">
    <property type="entry name" value="menD"/>
    <property type="match status" value="1"/>
</dbReference>
<dbReference type="InterPro" id="IPR029061">
    <property type="entry name" value="THDP-binding"/>
</dbReference>
<dbReference type="Pfam" id="PF02776">
    <property type="entry name" value="TPP_enzyme_N"/>
    <property type="match status" value="1"/>
</dbReference>
<name>A0A6P5EPM7_ANACO</name>
<dbReference type="Gene3D" id="3.20.20.120">
    <property type="entry name" value="Enolase-like C-terminal domain"/>
    <property type="match status" value="1"/>
</dbReference>
<dbReference type="Gene3D" id="3.40.50.1220">
    <property type="entry name" value="TPP-binding domain"/>
    <property type="match status" value="1"/>
</dbReference>
<reference evidence="8" key="1">
    <citation type="journal article" date="2015" name="Nat. Genet.">
        <title>The pineapple genome and the evolution of CAM photosynthesis.</title>
        <authorList>
            <person name="Ming R."/>
            <person name="VanBuren R."/>
            <person name="Wai C.M."/>
            <person name="Tang H."/>
            <person name="Schatz M.C."/>
            <person name="Bowers J.E."/>
            <person name="Lyons E."/>
            <person name="Wang M.L."/>
            <person name="Chen J."/>
            <person name="Biggers E."/>
            <person name="Zhang J."/>
            <person name="Huang L."/>
            <person name="Zhang L."/>
            <person name="Miao W."/>
            <person name="Zhang J."/>
            <person name="Ye Z."/>
            <person name="Miao C."/>
            <person name="Lin Z."/>
            <person name="Wang H."/>
            <person name="Zhou H."/>
            <person name="Yim W.C."/>
            <person name="Priest H.D."/>
            <person name="Zheng C."/>
            <person name="Woodhouse M."/>
            <person name="Edger P.P."/>
            <person name="Guyot R."/>
            <person name="Guo H.B."/>
            <person name="Guo H."/>
            <person name="Zheng G."/>
            <person name="Singh R."/>
            <person name="Sharma A."/>
            <person name="Min X."/>
            <person name="Zheng Y."/>
            <person name="Lee H."/>
            <person name="Gurtowski J."/>
            <person name="Sedlazeck F.J."/>
            <person name="Harkess A."/>
            <person name="McKain M.R."/>
            <person name="Liao Z."/>
            <person name="Fang J."/>
            <person name="Liu J."/>
            <person name="Zhang X."/>
            <person name="Zhang Q."/>
            <person name="Hu W."/>
            <person name="Qin Y."/>
            <person name="Wang K."/>
            <person name="Chen L.Y."/>
            <person name="Shirley N."/>
            <person name="Lin Y.R."/>
            <person name="Liu L.Y."/>
            <person name="Hernandez A.G."/>
            <person name="Wright C.L."/>
            <person name="Bulone V."/>
            <person name="Tuskan G.A."/>
            <person name="Heath K."/>
            <person name="Zee F."/>
            <person name="Moore P.H."/>
            <person name="Sunkar R."/>
            <person name="Leebens-Mack J.H."/>
            <person name="Mockler T."/>
            <person name="Bennetzen J.L."/>
            <person name="Freeling M."/>
            <person name="Sankoff D."/>
            <person name="Paterson A.H."/>
            <person name="Zhu X."/>
            <person name="Yang X."/>
            <person name="Smith J.A."/>
            <person name="Cushman J.C."/>
            <person name="Paull R.E."/>
            <person name="Yu Q."/>
        </authorList>
    </citation>
    <scope>NUCLEOTIDE SEQUENCE [LARGE SCALE GENOMIC DNA]</scope>
    <source>
        <strain evidence="8">cv. F153</strain>
    </source>
</reference>
<dbReference type="PROSITE" id="PS00909">
    <property type="entry name" value="MR_MLE_2"/>
    <property type="match status" value="1"/>
</dbReference>
<dbReference type="OrthoDB" id="8119704at2759"/>
<dbReference type="Pfam" id="PF13378">
    <property type="entry name" value="MR_MLE_C"/>
    <property type="match status" value="1"/>
</dbReference>
<dbReference type="GO" id="GO:0070204">
    <property type="term" value="F:2-succinyl-5-enolpyruvyl-6-hydroxy-3-cyclohexene-1-carboxylic-acid synthase activity"/>
    <property type="evidence" value="ECO:0007669"/>
    <property type="project" value="InterPro"/>
</dbReference>
<dbReference type="InterPro" id="IPR011766">
    <property type="entry name" value="TPP_enzyme_TPP-bd"/>
</dbReference>
<dbReference type="SFLD" id="SFLDS00001">
    <property type="entry name" value="Enolase"/>
    <property type="match status" value="1"/>
</dbReference>
<dbReference type="SFLD" id="SFLDF00009">
    <property type="entry name" value="o-succinylbenzoate_synthase"/>
    <property type="match status" value="1"/>
</dbReference>
<dbReference type="GO" id="GO:0046872">
    <property type="term" value="F:metal ion binding"/>
    <property type="evidence" value="ECO:0007669"/>
    <property type="project" value="UniProtKB-KW"/>
</dbReference>
<evidence type="ECO:0000313" key="9">
    <source>
        <dbReference type="RefSeq" id="XP_020083248.1"/>
    </source>
</evidence>
<dbReference type="InterPro" id="IPR018110">
    <property type="entry name" value="Mandel_Rmase/mucon_lact_enz_CS"/>
</dbReference>
<evidence type="ECO:0000259" key="7">
    <source>
        <dbReference type="SMART" id="SM00922"/>
    </source>
</evidence>
<dbReference type="SUPFAM" id="SSF52467">
    <property type="entry name" value="DHS-like NAD/FAD-binding domain"/>
    <property type="match status" value="1"/>
</dbReference>
<dbReference type="Proteomes" id="UP000515123">
    <property type="component" value="Linkage group 2"/>
</dbReference>
<keyword evidence="8" id="KW-1185">Reference proteome</keyword>
<dbReference type="InterPro" id="IPR029065">
    <property type="entry name" value="Enolase_C-like"/>
</dbReference>